<dbReference type="InterPro" id="IPR032250">
    <property type="entry name" value="DUF4825"/>
</dbReference>
<evidence type="ECO:0000313" key="4">
    <source>
        <dbReference type="Proteomes" id="UP000182135"/>
    </source>
</evidence>
<dbReference type="RefSeq" id="WP_074844368.1">
    <property type="nucleotide sequence ID" value="NZ_FOOE01000002.1"/>
</dbReference>
<reference evidence="3 4" key="1">
    <citation type="submission" date="2016-10" db="EMBL/GenBank/DDBJ databases">
        <authorList>
            <person name="de Groot N.N."/>
        </authorList>
    </citation>
    <scope>NUCLEOTIDE SEQUENCE [LARGE SCALE GENOMIC DNA]</scope>
    <source>
        <strain evidence="3 4">NLAE-zl-G419</strain>
    </source>
</reference>
<protein>
    <recommendedName>
        <fullName evidence="2">DUF4825 domain-containing protein</fullName>
    </recommendedName>
</protein>
<dbReference type="OrthoDB" id="9770467at2"/>
<name>A0A1I2JQW6_9CLOT</name>
<dbReference type="STRING" id="1529.SAMN04487885_102175"/>
<dbReference type="Proteomes" id="UP000182135">
    <property type="component" value="Unassembled WGS sequence"/>
</dbReference>
<proteinExistence type="predicted"/>
<keyword evidence="1" id="KW-0472">Membrane</keyword>
<evidence type="ECO:0000259" key="2">
    <source>
        <dbReference type="Pfam" id="PF16107"/>
    </source>
</evidence>
<feature type="transmembrane region" description="Helical" evidence="1">
    <location>
        <begin position="20"/>
        <end position="38"/>
    </location>
</feature>
<evidence type="ECO:0000256" key="1">
    <source>
        <dbReference type="SAM" id="Phobius"/>
    </source>
</evidence>
<dbReference type="EMBL" id="FOOE01000002">
    <property type="protein sequence ID" value="SFF55146.1"/>
    <property type="molecule type" value="Genomic_DNA"/>
</dbReference>
<keyword evidence="4" id="KW-1185">Reference proteome</keyword>
<accession>A0A1I2JQW6</accession>
<evidence type="ECO:0000313" key="3">
    <source>
        <dbReference type="EMBL" id="SFF55146.1"/>
    </source>
</evidence>
<feature type="domain" description="DUF4825" evidence="2">
    <location>
        <begin position="50"/>
        <end position="122"/>
    </location>
</feature>
<keyword evidence="1" id="KW-1133">Transmembrane helix</keyword>
<sequence length="125" mass="14161">MGKETLTSKTKKIFKGPKFIMFFLLAIFIVGIISIKNYNSTYYEGEAKKLMKYKITKVEYSNEIQKLLECINYGDVQTSVDIGSGNHPYIEVSYDFGGVSVSSQLLKTNLRNNAAVMFALIEYTD</sequence>
<dbReference type="AlphaFoldDB" id="A0A1I2JQW6"/>
<gene>
    <name evidence="3" type="ORF">SAMN04487885_102175</name>
</gene>
<keyword evidence="1" id="KW-0812">Transmembrane</keyword>
<dbReference type="Pfam" id="PF16107">
    <property type="entry name" value="DUF4825"/>
    <property type="match status" value="1"/>
</dbReference>
<organism evidence="3 4">
    <name type="scientific">Clostridium cadaveris</name>
    <dbReference type="NCBI Taxonomy" id="1529"/>
    <lineage>
        <taxon>Bacteria</taxon>
        <taxon>Bacillati</taxon>
        <taxon>Bacillota</taxon>
        <taxon>Clostridia</taxon>
        <taxon>Eubacteriales</taxon>
        <taxon>Clostridiaceae</taxon>
        <taxon>Clostridium</taxon>
    </lineage>
</organism>